<evidence type="ECO:0000256" key="1">
    <source>
        <dbReference type="SAM" id="MobiDB-lite"/>
    </source>
</evidence>
<keyword evidence="3" id="KW-1185">Reference proteome</keyword>
<dbReference type="InterPro" id="IPR002110">
    <property type="entry name" value="Ankyrin_rpt"/>
</dbReference>
<feature type="region of interest" description="Disordered" evidence="1">
    <location>
        <begin position="279"/>
        <end position="356"/>
    </location>
</feature>
<dbReference type="PANTHER" id="PTHR23335">
    <property type="entry name" value="CALMODULIN-BINDING TRANSCRIPTION ACTIVATOR CAMTA"/>
    <property type="match status" value="1"/>
</dbReference>
<feature type="compositionally biased region" description="Polar residues" evidence="1">
    <location>
        <begin position="302"/>
        <end position="320"/>
    </location>
</feature>
<dbReference type="PANTHER" id="PTHR23335:SF1">
    <property type="entry name" value="CALMODULIN-BINDING TRANSCRIPTION ACTIVATOR, ISOFORM F"/>
    <property type="match status" value="1"/>
</dbReference>
<dbReference type="InterPro" id="IPR036770">
    <property type="entry name" value="Ankyrin_rpt-contain_sf"/>
</dbReference>
<feature type="compositionally biased region" description="Polar residues" evidence="1">
    <location>
        <begin position="415"/>
        <end position="435"/>
    </location>
</feature>
<dbReference type="Pfam" id="PF00023">
    <property type="entry name" value="Ank"/>
    <property type="match status" value="1"/>
</dbReference>
<reference evidence="2" key="2">
    <citation type="submission" date="2020-05" db="UniProtKB">
        <authorList>
            <consortium name="EnsemblMetazoa"/>
        </authorList>
    </citation>
    <scope>IDENTIFICATION</scope>
    <source>
        <strain evidence="2">maculatus3</strain>
    </source>
</reference>
<feature type="compositionally biased region" description="Basic and acidic residues" evidence="1">
    <location>
        <begin position="373"/>
        <end position="383"/>
    </location>
</feature>
<dbReference type="GO" id="GO:0006357">
    <property type="term" value="P:regulation of transcription by RNA polymerase II"/>
    <property type="evidence" value="ECO:0007669"/>
    <property type="project" value="TreeGrafter"/>
</dbReference>
<sequence>TVCSRCYCPAHEVGVVTLQVACDGFVISNAVNFEYKSPPKFETKCEGNGNDMLYKFNLLNRLESIDEKLQIKVEPGELPEDTLLFKQNNFEDRLVNYCETLTAKMWRSVTPGPFIDKHQGMTLLHLAAALGYAKLVRTMLTWKAENSNVILEAEIDALSQDKDGYTPLTLACARGHTETAIILYKWNQNALNVRNHAQKSPVEVARDHGHSELARELERQEKERLHIQQRTPTSASIPTLASISYGEGLHGSNGDSCSNDNFGLVAAFNPSLSPTALSPYSEMKGSCSSTGSQSGGLHYGLENTNSNPMLSNALSPNSDSNRSHDGVFLRPGAVYSSQSPPGARLSKRSSIDSGINMDNRSVALSRTGKTFRDAGQRTNRMDRSMSLPLASGGGQPSGKNQPGTPSSTADRETDSFSLSLSERTTESPSQVSSNVSLLSPLRKMDFALCK</sequence>
<protein>
    <submittedName>
        <fullName evidence="2">ANK_REP_REGION domain-containing protein</fullName>
    </submittedName>
</protein>
<dbReference type="AlphaFoldDB" id="A0A182SNB3"/>
<dbReference type="GO" id="GO:0003712">
    <property type="term" value="F:transcription coregulator activity"/>
    <property type="evidence" value="ECO:0007669"/>
    <property type="project" value="TreeGrafter"/>
</dbReference>
<reference evidence="3" key="1">
    <citation type="submission" date="2013-09" db="EMBL/GenBank/DDBJ databases">
        <title>The Genome Sequence of Anopheles maculatus species B.</title>
        <authorList>
            <consortium name="The Broad Institute Genomics Platform"/>
            <person name="Neafsey D.E."/>
            <person name="Besansky N."/>
            <person name="Howell P."/>
            <person name="Walton C."/>
            <person name="Young S.K."/>
            <person name="Zeng Q."/>
            <person name="Gargeya S."/>
            <person name="Fitzgerald M."/>
            <person name="Haas B."/>
            <person name="Abouelleil A."/>
            <person name="Allen A.W."/>
            <person name="Alvarado L."/>
            <person name="Arachchi H.M."/>
            <person name="Berlin A.M."/>
            <person name="Chapman S.B."/>
            <person name="Gainer-Dewar J."/>
            <person name="Goldberg J."/>
            <person name="Griggs A."/>
            <person name="Gujja S."/>
            <person name="Hansen M."/>
            <person name="Howarth C."/>
            <person name="Imamovic A."/>
            <person name="Ireland A."/>
            <person name="Larimer J."/>
            <person name="McCowan C."/>
            <person name="Murphy C."/>
            <person name="Pearson M."/>
            <person name="Poon T.W."/>
            <person name="Priest M."/>
            <person name="Roberts A."/>
            <person name="Saif S."/>
            <person name="Shea T."/>
            <person name="Sisk P."/>
            <person name="Sykes S."/>
            <person name="Wortman J."/>
            <person name="Nusbaum C."/>
            <person name="Birren B."/>
        </authorList>
    </citation>
    <scope>NUCLEOTIDE SEQUENCE [LARGE SCALE GENOMIC DNA]</scope>
    <source>
        <strain evidence="3">maculatus3</strain>
    </source>
</reference>
<evidence type="ECO:0000313" key="3">
    <source>
        <dbReference type="Proteomes" id="UP000075901"/>
    </source>
</evidence>
<dbReference type="SUPFAM" id="SSF48403">
    <property type="entry name" value="Ankyrin repeat"/>
    <property type="match status" value="1"/>
</dbReference>
<dbReference type="EnsemblMetazoa" id="AMAM010176-RA">
    <property type="protein sequence ID" value="AMAM010176-PA"/>
    <property type="gene ID" value="AMAM010176"/>
</dbReference>
<dbReference type="VEuPathDB" id="VectorBase:AMAM010176"/>
<dbReference type="GO" id="GO:0003690">
    <property type="term" value="F:double-stranded DNA binding"/>
    <property type="evidence" value="ECO:0007669"/>
    <property type="project" value="TreeGrafter"/>
</dbReference>
<name>A0A182SNB3_9DIPT</name>
<dbReference type="GO" id="GO:0005634">
    <property type="term" value="C:nucleus"/>
    <property type="evidence" value="ECO:0007669"/>
    <property type="project" value="TreeGrafter"/>
</dbReference>
<organism evidence="2 3">
    <name type="scientific">Anopheles maculatus</name>
    <dbReference type="NCBI Taxonomy" id="74869"/>
    <lineage>
        <taxon>Eukaryota</taxon>
        <taxon>Metazoa</taxon>
        <taxon>Ecdysozoa</taxon>
        <taxon>Arthropoda</taxon>
        <taxon>Hexapoda</taxon>
        <taxon>Insecta</taxon>
        <taxon>Pterygota</taxon>
        <taxon>Neoptera</taxon>
        <taxon>Endopterygota</taxon>
        <taxon>Diptera</taxon>
        <taxon>Nematocera</taxon>
        <taxon>Culicoidea</taxon>
        <taxon>Culicidae</taxon>
        <taxon>Anophelinae</taxon>
        <taxon>Anopheles</taxon>
        <taxon>Anopheles maculatus group</taxon>
    </lineage>
</organism>
<dbReference type="Gene3D" id="1.25.40.20">
    <property type="entry name" value="Ankyrin repeat-containing domain"/>
    <property type="match status" value="1"/>
</dbReference>
<dbReference type="SMART" id="SM00248">
    <property type="entry name" value="ANK"/>
    <property type="match status" value="2"/>
</dbReference>
<dbReference type="Gene3D" id="2.60.40.10">
    <property type="entry name" value="Immunoglobulins"/>
    <property type="match status" value="1"/>
</dbReference>
<feature type="compositionally biased region" description="Polar residues" evidence="1">
    <location>
        <begin position="397"/>
        <end position="408"/>
    </location>
</feature>
<dbReference type="InterPro" id="IPR013783">
    <property type="entry name" value="Ig-like_fold"/>
</dbReference>
<feature type="region of interest" description="Disordered" evidence="1">
    <location>
        <begin position="373"/>
        <end position="435"/>
    </location>
</feature>
<dbReference type="Proteomes" id="UP000075901">
    <property type="component" value="Unassembled WGS sequence"/>
</dbReference>
<evidence type="ECO:0000313" key="2">
    <source>
        <dbReference type="EnsemblMetazoa" id="AMAM010176-PA"/>
    </source>
</evidence>
<accession>A0A182SNB3</accession>
<proteinExistence type="predicted"/>
<dbReference type="FunFam" id="1.25.40.20:FF:000015">
    <property type="entry name" value="calmodulin-binding transcription activator 2 isoform X1"/>
    <property type="match status" value="1"/>
</dbReference>